<dbReference type="SUPFAM" id="SSF54637">
    <property type="entry name" value="Thioesterase/thiol ester dehydrase-isomerase"/>
    <property type="match status" value="1"/>
</dbReference>
<evidence type="ECO:0000256" key="2">
    <source>
        <dbReference type="ARBA" id="ARBA00022801"/>
    </source>
</evidence>
<accession>A0A1I3J5S3</accession>
<dbReference type="Gene3D" id="3.10.129.10">
    <property type="entry name" value="Hotdog Thioesterase"/>
    <property type="match status" value="1"/>
</dbReference>
<dbReference type="EMBL" id="FORM01000001">
    <property type="protein sequence ID" value="SFI55328.1"/>
    <property type="molecule type" value="Genomic_DNA"/>
</dbReference>
<reference evidence="4" key="1">
    <citation type="submission" date="2016-10" db="EMBL/GenBank/DDBJ databases">
        <authorList>
            <person name="Varghese N."/>
            <person name="Submissions S."/>
        </authorList>
    </citation>
    <scope>NUCLEOTIDE SEQUENCE [LARGE SCALE GENOMIC DNA]</scope>
    <source>
        <strain evidence="4">DSM 28881</strain>
    </source>
</reference>
<name>A0A1I3J5S3_9FLAO</name>
<dbReference type="InterPro" id="IPR050563">
    <property type="entry name" value="4-hydroxybenzoyl-CoA_TE"/>
</dbReference>
<keyword evidence="2 3" id="KW-0378">Hydrolase</keyword>
<dbReference type="CDD" id="cd00586">
    <property type="entry name" value="4HBT"/>
    <property type="match status" value="1"/>
</dbReference>
<dbReference type="AlphaFoldDB" id="A0A1I3J5S3"/>
<dbReference type="Pfam" id="PF13279">
    <property type="entry name" value="4HBT_2"/>
    <property type="match status" value="1"/>
</dbReference>
<dbReference type="Proteomes" id="UP000199559">
    <property type="component" value="Unassembled WGS sequence"/>
</dbReference>
<evidence type="ECO:0000313" key="3">
    <source>
        <dbReference type="EMBL" id="SFI55328.1"/>
    </source>
</evidence>
<protein>
    <submittedName>
        <fullName evidence="3">Acyl-CoA thioester hydrolase</fullName>
    </submittedName>
</protein>
<dbReference type="GO" id="GO:0047617">
    <property type="term" value="F:fatty acyl-CoA hydrolase activity"/>
    <property type="evidence" value="ECO:0007669"/>
    <property type="project" value="TreeGrafter"/>
</dbReference>
<dbReference type="STRING" id="1144750.SAMN05443431_101254"/>
<keyword evidence="4" id="KW-1185">Reference proteome</keyword>
<dbReference type="InterPro" id="IPR029069">
    <property type="entry name" value="HotDog_dom_sf"/>
</dbReference>
<sequence>MLTPKKSKFYYACRSNYCSFEVTNANTMYTKEFEIRWSDIDANRHLANSAYINYMSHTRTAFLQDHGFSLMALSKAGVGPVVFHEHVHYFKEAFLGQPITVSLEVSGLSEDGMFFKFDHNFYNSKGQNLAFCEIVGAWIDLGTRKLIGLPQDLLDMTSKFPKTEDYKILTKEDMRLHGRLPKHLEL</sequence>
<dbReference type="PANTHER" id="PTHR31793">
    <property type="entry name" value="4-HYDROXYBENZOYL-COA THIOESTERASE FAMILY MEMBER"/>
    <property type="match status" value="1"/>
</dbReference>
<comment type="similarity">
    <text evidence="1">Belongs to the 4-hydroxybenzoyl-CoA thioesterase family.</text>
</comment>
<evidence type="ECO:0000256" key="1">
    <source>
        <dbReference type="ARBA" id="ARBA00005953"/>
    </source>
</evidence>
<gene>
    <name evidence="3" type="ORF">SAMN05443431_101254</name>
</gene>
<proteinExistence type="inferred from homology"/>
<evidence type="ECO:0000313" key="4">
    <source>
        <dbReference type="Proteomes" id="UP000199559"/>
    </source>
</evidence>
<organism evidence="3 4">
    <name type="scientific">Olleya namhaensis</name>
    <dbReference type="NCBI Taxonomy" id="1144750"/>
    <lineage>
        <taxon>Bacteria</taxon>
        <taxon>Pseudomonadati</taxon>
        <taxon>Bacteroidota</taxon>
        <taxon>Flavobacteriia</taxon>
        <taxon>Flavobacteriales</taxon>
        <taxon>Flavobacteriaceae</taxon>
    </lineage>
</organism>
<dbReference type="PANTHER" id="PTHR31793:SF27">
    <property type="entry name" value="NOVEL THIOESTERASE SUPERFAMILY DOMAIN AND SAPOSIN A-TYPE DOMAIN CONTAINING PROTEIN (0610012H03RIK)"/>
    <property type="match status" value="1"/>
</dbReference>